<keyword evidence="2" id="KW-0732">Signal</keyword>
<evidence type="ECO:0000313" key="4">
    <source>
        <dbReference type="EMBL" id="AYA38583.1"/>
    </source>
</evidence>
<dbReference type="CDD" id="cd04842">
    <property type="entry name" value="Peptidases_S8_Kp43_protease"/>
    <property type="match status" value="1"/>
</dbReference>
<proteinExistence type="inferred from homology"/>
<dbReference type="KEGG" id="hyh:D3Y59_16930"/>
<dbReference type="PANTHER" id="PTHR43399">
    <property type="entry name" value="SUBTILISIN-RELATED"/>
    <property type="match status" value="1"/>
</dbReference>
<dbReference type="InterPro" id="IPR036852">
    <property type="entry name" value="Peptidase_S8/S53_dom_sf"/>
</dbReference>
<dbReference type="InterPro" id="IPR034058">
    <property type="entry name" value="TagA/B/C/D_pept_dom"/>
</dbReference>
<evidence type="ECO:0000259" key="3">
    <source>
        <dbReference type="Pfam" id="PF00082"/>
    </source>
</evidence>
<dbReference type="Gene3D" id="3.40.50.200">
    <property type="entry name" value="Peptidase S8/S53 domain"/>
    <property type="match status" value="1"/>
</dbReference>
<sequence length="890" mass="94300">MKQQYGRGAWKTRRIVASVLAALGGLLATEAAAQPTRATPASRLAPALQAEGAQPARRATYRVQVHDAAGFRQWAQQHLRGAQLRPYPADARVFTVHAPGQLSKLAECPWVTFVDVADREAKPEKEIDGVDLGVNRIWPVHQLYPNLTGQGLTVSIKEDSFNGADIDFKGRVVTSTLFGSSPSDHATVMATLIGGASNSAPTGRGAASRVQLAASNYAQLMPDDAAQLSANKVSVQNHSYGVAAIENYYGLEARAYDQQTRQLPALLHVFSSGNVGNRTPGSGTYAGLAGVANITGQFKTSKNTLCVGATDVLGRVAAPSSRGPAHDGRLKPEMVALGEGGTSDAAAVVSGIAALVQQAYRDEHNGQLPPAALAKAVLLNSADDVGRPGPDFEAGFGQADALGAVQTMLDRRFVQGRVANGATGTFALAVPAGVRQLKLTLAWADPEAAANASKALVNDLDMELVSASGVRVRPWVLSAYPHRDSLKLPARRGVDRLNNVEQITVAAPAAGTYQIQVQGAAVAAGPEQNFAIAYEFENEGLTWTNPVGGTALRAGQLQRLRWQWQGPAATGTLSYRAAGASTWTIIDTNVDLGLGLYAWTAPADAAAGQLRLEVGNTAYPTATFAISQAPLVEVGYVCTQESLLTWEPVPGATRYQVLRLGVNALEPLATTADTALLLNVGGEAAAMQYYSVVPVLADGSAGVRARTVSLAGANNRCYVRSFLPRQLVTDQITFDLVLGSTFRLRAVHLERETPGGFQTVQTVTPGAQPTIELRDQLPEPGLYRYRARLETLAGQTVYSQVENIYYARPGDVLLFPNPVVAGTAATFIEANGLAMRWQLIDHLGRLVREGEAPEASVGQFDTSNLRAGTYIVRITPAGGATVVRRLVVLR</sequence>
<dbReference type="Proteomes" id="UP000262802">
    <property type="component" value="Chromosome"/>
</dbReference>
<dbReference type="Pfam" id="PF00082">
    <property type="entry name" value="Peptidase_S8"/>
    <property type="match status" value="1"/>
</dbReference>
<dbReference type="GO" id="GO:0004252">
    <property type="term" value="F:serine-type endopeptidase activity"/>
    <property type="evidence" value="ECO:0007669"/>
    <property type="project" value="InterPro"/>
</dbReference>
<feature type="domain" description="Peptidase S8/S53" evidence="3">
    <location>
        <begin position="180"/>
        <end position="397"/>
    </location>
</feature>
<gene>
    <name evidence="4" type="ORF">D3Y59_16930</name>
</gene>
<dbReference type="EMBL" id="CP032317">
    <property type="protein sequence ID" value="AYA38583.1"/>
    <property type="molecule type" value="Genomic_DNA"/>
</dbReference>
<evidence type="ECO:0000313" key="5">
    <source>
        <dbReference type="Proteomes" id="UP000262802"/>
    </source>
</evidence>
<dbReference type="SUPFAM" id="SSF52743">
    <property type="entry name" value="Subtilisin-like"/>
    <property type="match status" value="1"/>
</dbReference>
<reference evidence="4 5" key="1">
    <citation type="submission" date="2018-09" db="EMBL/GenBank/DDBJ databases">
        <title>Hymenobacter medium sp. nov., isolated from R2A medium.</title>
        <authorList>
            <person name="Yingchao G."/>
        </authorList>
    </citation>
    <scope>NUCLEOTIDE SEQUENCE [LARGE SCALE GENOMIC DNA]</scope>
    <source>
        <strain evidence="5">sh-6</strain>
    </source>
</reference>
<feature type="signal peptide" evidence="2">
    <location>
        <begin position="1"/>
        <end position="33"/>
    </location>
</feature>
<evidence type="ECO:0000256" key="1">
    <source>
        <dbReference type="PROSITE-ProRule" id="PRU01240"/>
    </source>
</evidence>
<dbReference type="RefSeq" id="WP_119446115.1">
    <property type="nucleotide sequence ID" value="NZ_CP032317.1"/>
</dbReference>
<dbReference type="PROSITE" id="PS51892">
    <property type="entry name" value="SUBTILASE"/>
    <property type="match status" value="1"/>
</dbReference>
<dbReference type="Gene3D" id="2.60.120.380">
    <property type="match status" value="1"/>
</dbReference>
<evidence type="ECO:0000256" key="2">
    <source>
        <dbReference type="SAM" id="SignalP"/>
    </source>
</evidence>
<dbReference type="NCBIfam" id="TIGR04183">
    <property type="entry name" value="Por_Secre_tail"/>
    <property type="match status" value="1"/>
</dbReference>
<dbReference type="InterPro" id="IPR000209">
    <property type="entry name" value="Peptidase_S8/S53_dom"/>
</dbReference>
<name>A0A3B7R579_9BACT</name>
<organism evidence="4 5">
    <name type="scientific">Hymenobacter oligotrophus</name>
    <dbReference type="NCBI Taxonomy" id="2319843"/>
    <lineage>
        <taxon>Bacteria</taxon>
        <taxon>Pseudomonadati</taxon>
        <taxon>Bacteroidota</taxon>
        <taxon>Cytophagia</taxon>
        <taxon>Cytophagales</taxon>
        <taxon>Hymenobacteraceae</taxon>
        <taxon>Hymenobacter</taxon>
    </lineage>
</organism>
<keyword evidence="5" id="KW-1185">Reference proteome</keyword>
<dbReference type="AlphaFoldDB" id="A0A3B7R579"/>
<accession>A0A3B7R579</accession>
<feature type="chain" id="PRO_5017684464" evidence="2">
    <location>
        <begin position="34"/>
        <end position="890"/>
    </location>
</feature>
<dbReference type="InterPro" id="IPR008979">
    <property type="entry name" value="Galactose-bd-like_sf"/>
</dbReference>
<comment type="similarity">
    <text evidence="1">Belongs to the peptidase S8 family.</text>
</comment>
<comment type="caution">
    <text evidence="1">Lacks conserved residue(s) required for the propagation of feature annotation.</text>
</comment>
<dbReference type="PANTHER" id="PTHR43399:SF5">
    <property type="entry name" value="PEPTIDASE S8 FAMILY WITH PROTEASE-ASSOCIATED DOMAIN"/>
    <property type="match status" value="1"/>
</dbReference>
<dbReference type="SUPFAM" id="SSF49785">
    <property type="entry name" value="Galactose-binding domain-like"/>
    <property type="match status" value="1"/>
</dbReference>
<dbReference type="InterPro" id="IPR026444">
    <property type="entry name" value="Secre_tail"/>
</dbReference>
<protein>
    <submittedName>
        <fullName evidence="4">T9SS C-terminal target domain-containing protein</fullName>
    </submittedName>
</protein>
<dbReference type="InterPro" id="IPR051048">
    <property type="entry name" value="Peptidase_S8/S53_subtilisin"/>
</dbReference>
<dbReference type="GO" id="GO:0006508">
    <property type="term" value="P:proteolysis"/>
    <property type="evidence" value="ECO:0007669"/>
    <property type="project" value="InterPro"/>
</dbReference>
<dbReference type="OrthoDB" id="9792152at2"/>